<dbReference type="PANTHER" id="PTHR47810">
    <property type="entry name" value="DNA LIGASE"/>
    <property type="match status" value="1"/>
</dbReference>
<dbReference type="GO" id="GO:0005524">
    <property type="term" value="F:ATP binding"/>
    <property type="evidence" value="ECO:0007669"/>
    <property type="project" value="InterPro"/>
</dbReference>
<dbReference type="Pfam" id="PF01068">
    <property type="entry name" value="DNA_ligase_A_M"/>
    <property type="match status" value="1"/>
</dbReference>
<protein>
    <submittedName>
        <fullName evidence="9">DNA ligase, phage-associated</fullName>
    </submittedName>
</protein>
<dbReference type="Gene3D" id="2.40.50.140">
    <property type="entry name" value="Nucleic acid-binding proteins"/>
    <property type="match status" value="1"/>
</dbReference>
<comment type="caution">
    <text evidence="9">The sequence shown here is derived from an EMBL/GenBank/DDBJ whole genome shotgun (WGS) entry which is preliminary data.</text>
</comment>
<organism evidence="9 10">
    <name type="scientific">Hyphomicrobium sulfonivorans</name>
    <dbReference type="NCBI Taxonomy" id="121290"/>
    <lineage>
        <taxon>Bacteria</taxon>
        <taxon>Pseudomonadati</taxon>
        <taxon>Pseudomonadota</taxon>
        <taxon>Alphaproteobacteria</taxon>
        <taxon>Hyphomicrobiales</taxon>
        <taxon>Hyphomicrobiaceae</taxon>
        <taxon>Hyphomicrobium</taxon>
    </lineage>
</organism>
<reference evidence="9 10" key="1">
    <citation type="submission" date="2015-10" db="EMBL/GenBank/DDBJ databases">
        <title>Transcriptomic analysis of a linuron degrading triple-species bacterial consortium.</title>
        <authorList>
            <person name="Albers P."/>
        </authorList>
    </citation>
    <scope>NUCLEOTIDE SEQUENCE [LARGE SCALE GENOMIC DNA]</scope>
    <source>
        <strain evidence="9 10">WDL6</strain>
    </source>
</reference>
<evidence type="ECO:0000259" key="8">
    <source>
        <dbReference type="Pfam" id="PF14743"/>
    </source>
</evidence>
<dbReference type="GO" id="GO:0006260">
    <property type="term" value="P:DNA replication"/>
    <property type="evidence" value="ECO:0007669"/>
    <property type="project" value="UniProtKB-KW"/>
</dbReference>
<dbReference type="InterPro" id="IPR029319">
    <property type="entry name" value="DNA_ligase_OB"/>
</dbReference>
<evidence type="ECO:0000313" key="10">
    <source>
        <dbReference type="Proteomes" id="UP000059074"/>
    </source>
</evidence>
<feature type="domain" description="ATP-dependent DNA ligase family profile" evidence="7">
    <location>
        <begin position="5"/>
        <end position="179"/>
    </location>
</feature>
<evidence type="ECO:0000256" key="6">
    <source>
        <dbReference type="ARBA" id="ARBA00034003"/>
    </source>
</evidence>
<evidence type="ECO:0000256" key="2">
    <source>
        <dbReference type="ARBA" id="ARBA00022598"/>
    </source>
</evidence>
<keyword evidence="2 9" id="KW-0436">Ligase</keyword>
<dbReference type="GO" id="GO:0006310">
    <property type="term" value="P:DNA recombination"/>
    <property type="evidence" value="ECO:0007669"/>
    <property type="project" value="InterPro"/>
</dbReference>
<evidence type="ECO:0000256" key="3">
    <source>
        <dbReference type="ARBA" id="ARBA00022705"/>
    </source>
</evidence>
<evidence type="ECO:0000256" key="1">
    <source>
        <dbReference type="ARBA" id="ARBA00001968"/>
    </source>
</evidence>
<comment type="catalytic activity">
    <reaction evidence="6">
        <text>ATP + (deoxyribonucleotide)n-3'-hydroxyl + 5'-phospho-(deoxyribonucleotide)m = (deoxyribonucleotide)n+m + AMP + diphosphate.</text>
        <dbReference type="EC" id="6.5.1.1"/>
    </reaction>
</comment>
<feature type="domain" description="DNA ligase OB-like" evidence="8">
    <location>
        <begin position="221"/>
        <end position="284"/>
    </location>
</feature>
<dbReference type="AlphaFoldDB" id="A0A125NWB1"/>
<dbReference type="InterPro" id="IPR012310">
    <property type="entry name" value="DNA_ligase_ATP-dep_cent"/>
</dbReference>
<keyword evidence="4" id="KW-0227">DNA damage</keyword>
<comment type="cofactor">
    <cofactor evidence="1">
        <name>a divalent metal cation</name>
        <dbReference type="ChEBI" id="CHEBI:60240"/>
    </cofactor>
</comment>
<dbReference type="RefSeq" id="WP_068458964.1">
    <property type="nucleotide sequence ID" value="NZ_LMTR01000012.1"/>
</dbReference>
<dbReference type="SUPFAM" id="SSF50249">
    <property type="entry name" value="Nucleic acid-binding proteins"/>
    <property type="match status" value="1"/>
</dbReference>
<dbReference type="PROSITE" id="PS00333">
    <property type="entry name" value="DNA_LIGASE_A2"/>
    <property type="match status" value="1"/>
</dbReference>
<evidence type="ECO:0000313" key="9">
    <source>
        <dbReference type="EMBL" id="KWT72359.1"/>
    </source>
</evidence>
<gene>
    <name evidence="9" type="ORF">APY04_0153</name>
</gene>
<dbReference type="STRING" id="121290.APY04_0153"/>
<dbReference type="Gene3D" id="3.30.1490.70">
    <property type="match status" value="1"/>
</dbReference>
<evidence type="ECO:0000256" key="4">
    <source>
        <dbReference type="ARBA" id="ARBA00022763"/>
    </source>
</evidence>
<dbReference type="InterPro" id="IPR012340">
    <property type="entry name" value="NA-bd_OB-fold"/>
</dbReference>
<dbReference type="InterPro" id="IPR050326">
    <property type="entry name" value="NAD_dep_DNA_ligaseB"/>
</dbReference>
<evidence type="ECO:0000256" key="5">
    <source>
        <dbReference type="ARBA" id="ARBA00023204"/>
    </source>
</evidence>
<sequence length="289" mass="31303">MTFRPMLAVAAPAIETLRYPLLASPKLDGIRCVIRDGLPVTRNLKPVPNKHIAATLKSAPEGLDGELIVGAPVGADVMNRTASGVMSAEGSPAFSFHVFDCVAEGSFSRRLARAGFAADMLGHPFTAVTHTLVRDAASLGVFEESCVTQGYEGVMLRDPEGPYKLGRSTAREGFLLKLKRFQDAEATIVGFVERFHNGNEARINALGLTERSTHKAHKTPTGTLGALVLQQGDVRFEVGTGFDDALRHQLWAERESLPGRCVKFKFQQLTPDGVPRFPVFLGFRSAADL</sequence>
<dbReference type="Proteomes" id="UP000059074">
    <property type="component" value="Unassembled WGS sequence"/>
</dbReference>
<evidence type="ECO:0000259" key="7">
    <source>
        <dbReference type="Pfam" id="PF01068"/>
    </source>
</evidence>
<dbReference type="Pfam" id="PF14743">
    <property type="entry name" value="DNA_ligase_OB_2"/>
    <property type="match status" value="1"/>
</dbReference>
<dbReference type="GO" id="GO:0003910">
    <property type="term" value="F:DNA ligase (ATP) activity"/>
    <property type="evidence" value="ECO:0007669"/>
    <property type="project" value="UniProtKB-EC"/>
</dbReference>
<name>A0A125NWB1_HYPSL</name>
<dbReference type="PANTHER" id="PTHR47810:SF1">
    <property type="entry name" value="DNA LIGASE B"/>
    <property type="match status" value="1"/>
</dbReference>
<proteinExistence type="predicted"/>
<dbReference type="PATRIC" id="fig|121290.4.peg.1530"/>
<dbReference type="CDD" id="cd08041">
    <property type="entry name" value="OBF_kDNA_ligase_like"/>
    <property type="match status" value="1"/>
</dbReference>
<dbReference type="SUPFAM" id="SSF56091">
    <property type="entry name" value="DNA ligase/mRNA capping enzyme, catalytic domain"/>
    <property type="match status" value="1"/>
</dbReference>
<dbReference type="GO" id="GO:0006281">
    <property type="term" value="P:DNA repair"/>
    <property type="evidence" value="ECO:0007669"/>
    <property type="project" value="UniProtKB-KW"/>
</dbReference>
<dbReference type="EMBL" id="LMTR01000012">
    <property type="protein sequence ID" value="KWT72359.1"/>
    <property type="molecule type" value="Genomic_DNA"/>
</dbReference>
<keyword evidence="3" id="KW-0235">DNA replication</keyword>
<accession>A0A125NWB1</accession>
<keyword evidence="5" id="KW-0234">DNA repair</keyword>
<keyword evidence="10" id="KW-1185">Reference proteome</keyword>
<dbReference type="Gene3D" id="3.30.470.30">
    <property type="entry name" value="DNA ligase/mRNA capping enzyme"/>
    <property type="match status" value="1"/>
</dbReference>
<dbReference type="OrthoDB" id="9770771at2"/>
<dbReference type="InterPro" id="IPR016059">
    <property type="entry name" value="DNA_ligase_ATP-dep_CS"/>
</dbReference>